<feature type="compositionally biased region" description="Basic and acidic residues" evidence="1">
    <location>
        <begin position="118"/>
        <end position="142"/>
    </location>
</feature>
<feature type="region of interest" description="Disordered" evidence="1">
    <location>
        <begin position="51"/>
        <end position="187"/>
    </location>
</feature>
<dbReference type="AlphaFoldDB" id="A0A699UPY5"/>
<evidence type="ECO:0000313" key="2">
    <source>
        <dbReference type="EMBL" id="GFD24697.1"/>
    </source>
</evidence>
<organism evidence="2">
    <name type="scientific">Tanacetum cinerariifolium</name>
    <name type="common">Dalmatian daisy</name>
    <name type="synonym">Chrysanthemum cinerariifolium</name>
    <dbReference type="NCBI Taxonomy" id="118510"/>
    <lineage>
        <taxon>Eukaryota</taxon>
        <taxon>Viridiplantae</taxon>
        <taxon>Streptophyta</taxon>
        <taxon>Embryophyta</taxon>
        <taxon>Tracheophyta</taxon>
        <taxon>Spermatophyta</taxon>
        <taxon>Magnoliopsida</taxon>
        <taxon>eudicotyledons</taxon>
        <taxon>Gunneridae</taxon>
        <taxon>Pentapetalae</taxon>
        <taxon>asterids</taxon>
        <taxon>campanulids</taxon>
        <taxon>Asterales</taxon>
        <taxon>Asteraceae</taxon>
        <taxon>Asteroideae</taxon>
        <taxon>Anthemideae</taxon>
        <taxon>Anthemidinae</taxon>
        <taxon>Tanacetum</taxon>
    </lineage>
</organism>
<reference evidence="2" key="1">
    <citation type="journal article" date="2019" name="Sci. Rep.">
        <title>Draft genome of Tanacetum cinerariifolium, the natural source of mosquito coil.</title>
        <authorList>
            <person name="Yamashiro T."/>
            <person name="Shiraishi A."/>
            <person name="Satake H."/>
            <person name="Nakayama K."/>
        </authorList>
    </citation>
    <scope>NUCLEOTIDE SEQUENCE</scope>
</reference>
<comment type="caution">
    <text evidence="2">The sequence shown here is derived from an EMBL/GenBank/DDBJ whole genome shotgun (WGS) entry which is preliminary data.</text>
</comment>
<evidence type="ECO:0000256" key="1">
    <source>
        <dbReference type="SAM" id="MobiDB-lite"/>
    </source>
</evidence>
<name>A0A699UPY5_TANCI</name>
<proteinExistence type="predicted"/>
<dbReference type="EMBL" id="BKCJ011354397">
    <property type="protein sequence ID" value="GFD24697.1"/>
    <property type="molecule type" value="Genomic_DNA"/>
</dbReference>
<feature type="non-terminal residue" evidence="2">
    <location>
        <position position="1"/>
    </location>
</feature>
<feature type="non-terminal residue" evidence="2">
    <location>
        <position position="187"/>
    </location>
</feature>
<protein>
    <submittedName>
        <fullName evidence="2">Uncharacterized protein</fullName>
    </submittedName>
</protein>
<accession>A0A699UPY5</accession>
<sequence length="187" mass="20602">LHQLHPGLCQDAPGIDRRGGLAARRVRHRVQLPGNPHQFVGHLRRRRTVAVPAADRAEKGRRRRLGPATVGRLPGPAGRRRVAAIDPGQAGKLPADRHQRRLPQLRSLADGQHPGAGRPDDRHLGRDHLAAHRPQGTDHRPPVDAGAGSDRSADVPRRRRKDRAGSVAQPRHHRPPAQRAAQVIRKQ</sequence>
<gene>
    <name evidence="2" type="ORF">Tci_896666</name>
</gene>